<dbReference type="EMBL" id="BORQ01000002">
    <property type="protein sequence ID" value="GIO31204.1"/>
    <property type="molecule type" value="Genomic_DNA"/>
</dbReference>
<name>A0A919XEQ2_9BACL</name>
<evidence type="ECO:0000256" key="5">
    <source>
        <dbReference type="ARBA" id="ARBA00022989"/>
    </source>
</evidence>
<comment type="similarity">
    <text evidence="2">Belongs to the UPF0719 family.</text>
</comment>
<feature type="transmembrane region" description="Helical" evidence="7">
    <location>
        <begin position="6"/>
        <end position="30"/>
    </location>
</feature>
<dbReference type="InterPro" id="IPR007140">
    <property type="entry name" value="DUF350"/>
</dbReference>
<feature type="transmembrane region" description="Helical" evidence="7">
    <location>
        <begin position="74"/>
        <end position="92"/>
    </location>
</feature>
<gene>
    <name evidence="8" type="ORF">J2TS6_23450</name>
</gene>
<evidence type="ECO:0000256" key="3">
    <source>
        <dbReference type="ARBA" id="ARBA00022475"/>
    </source>
</evidence>
<protein>
    <submittedName>
        <fullName evidence="8">DUF350 domain-containing protein</fullName>
    </submittedName>
</protein>
<evidence type="ECO:0000256" key="4">
    <source>
        <dbReference type="ARBA" id="ARBA00022692"/>
    </source>
</evidence>
<dbReference type="PANTHER" id="PTHR40043:SF1">
    <property type="entry name" value="UPF0719 INNER MEMBRANE PROTEIN YJFL"/>
    <property type="match status" value="1"/>
</dbReference>
<reference evidence="8" key="1">
    <citation type="submission" date="2021-03" db="EMBL/GenBank/DDBJ databases">
        <title>Antimicrobial resistance genes in bacteria isolated from Japanese honey, and their potential for conferring macrolide and lincosamide resistance in the American foulbrood pathogen Paenibacillus larvae.</title>
        <authorList>
            <person name="Okamoto M."/>
            <person name="Kumagai M."/>
            <person name="Kanamori H."/>
            <person name="Takamatsu D."/>
        </authorList>
    </citation>
    <scope>NUCLEOTIDE SEQUENCE</scope>
    <source>
        <strain evidence="8">J2TS6</strain>
    </source>
</reference>
<organism evidence="8 9">
    <name type="scientific">Paenibacillus albilobatus</name>
    <dbReference type="NCBI Taxonomy" id="2716884"/>
    <lineage>
        <taxon>Bacteria</taxon>
        <taxon>Bacillati</taxon>
        <taxon>Bacillota</taxon>
        <taxon>Bacilli</taxon>
        <taxon>Bacillales</taxon>
        <taxon>Paenibacillaceae</taxon>
        <taxon>Paenibacillus</taxon>
    </lineage>
</organism>
<dbReference type="AlphaFoldDB" id="A0A919XEQ2"/>
<dbReference type="PANTHER" id="PTHR40043">
    <property type="entry name" value="UPF0719 INNER MEMBRANE PROTEIN YJFL"/>
    <property type="match status" value="1"/>
</dbReference>
<dbReference type="GO" id="GO:0005886">
    <property type="term" value="C:plasma membrane"/>
    <property type="evidence" value="ECO:0007669"/>
    <property type="project" value="UniProtKB-SubCell"/>
</dbReference>
<keyword evidence="9" id="KW-1185">Reference proteome</keyword>
<evidence type="ECO:0000313" key="8">
    <source>
        <dbReference type="EMBL" id="GIO31204.1"/>
    </source>
</evidence>
<evidence type="ECO:0000256" key="6">
    <source>
        <dbReference type="ARBA" id="ARBA00023136"/>
    </source>
</evidence>
<comment type="subcellular location">
    <subcellularLocation>
        <location evidence="1">Cell membrane</location>
        <topology evidence="1">Multi-pass membrane protein</topology>
    </subcellularLocation>
</comment>
<dbReference type="RefSeq" id="WP_160044853.1">
    <property type="nucleotide sequence ID" value="NZ_BORQ01000002.1"/>
</dbReference>
<evidence type="ECO:0000256" key="7">
    <source>
        <dbReference type="SAM" id="Phobius"/>
    </source>
</evidence>
<keyword evidence="5 7" id="KW-1133">Transmembrane helix</keyword>
<accession>A0A919XEQ2</accession>
<evidence type="ECO:0000256" key="2">
    <source>
        <dbReference type="ARBA" id="ARBA00005779"/>
    </source>
</evidence>
<keyword evidence="3" id="KW-1003">Cell membrane</keyword>
<keyword evidence="6 7" id="KW-0472">Membrane</keyword>
<evidence type="ECO:0000313" key="9">
    <source>
        <dbReference type="Proteomes" id="UP000679779"/>
    </source>
</evidence>
<dbReference type="Proteomes" id="UP000679779">
    <property type="component" value="Unassembled WGS sequence"/>
</dbReference>
<dbReference type="Pfam" id="PF03994">
    <property type="entry name" value="DUF350"/>
    <property type="match status" value="1"/>
</dbReference>
<evidence type="ECO:0000256" key="1">
    <source>
        <dbReference type="ARBA" id="ARBA00004651"/>
    </source>
</evidence>
<sequence>MDFNTILQILVWTGSGALLLFILMFVDSLFTRYKDFEEVKAGNMAVTTRLVLKLLAQGYILSSSISASNNLLDAIMVSVISFLILLVLEAIVRVLLRVWAKLQLDVGTQQGKIGYGLFAGTLHLVGALIITACL</sequence>
<proteinExistence type="inferred from homology"/>
<comment type="caution">
    <text evidence="8">The sequence shown here is derived from an EMBL/GenBank/DDBJ whole genome shotgun (WGS) entry which is preliminary data.</text>
</comment>
<feature type="transmembrane region" description="Helical" evidence="7">
    <location>
        <begin position="113"/>
        <end position="132"/>
    </location>
</feature>
<keyword evidence="4 7" id="KW-0812">Transmembrane</keyword>